<sequence length="780" mass="90903">MSDLQNRDRQMEQERVRLIVKEIVKKVNKLEQNAGRVVSDVLELRKTFWQDVTVNVDDPDDMTETAASIKQQAELLSERERTHRQMNKELKTLERLKFSPYFGRIDFLENGEKSADQVYLGIASFMDEADENFLIYDWRAPISSLYYDFPPGPARYKTLDGMIEGEMKLKRQFLIRSSEIKGMFDTGVTIGDEMLQEVLGSNASTQMKSIVATIQREQNQIIRNERSKLLIVQGVAGSGKTSAALQRVAYLLYRYRDTLKSENIMLFSPNPLFNSYVATVLPELGEENMQQATYMEYITQRLGNEFHVEDAFTQMEYLLTKKEDQTYAVRVNGVRFKASLEFKKMIDQYAKRLSNAGVIFIDLTFRGEVLISKETIHDYFYSLEESNSIPNRIQLVKEWLLRELKRRVKKERSKSWVEEEVQFLEKEEYLEVFKKMQEKNRFTENTFDDFAQEQKLLAEMVVKEKFKPLFAKVKRLKFIDMLGIYLQFFKENEKKQLRLQDNWEQICIQTVKKLNKMEIYYEDATPFVYLQDLISGRKSNTSIRQIFIDEAQDYTPFQFTFIQRLFPYSKMTLLGDFNQAIFSGATGAETVLTDLEIKGEDVESFVLTKTYRSTKEIVEFTSALIEGGEKIEPFNRPGRKPTVTKVEPIMVNSFVLAKIKEFQEDGHRTIAVICRTVEESKFAYDALKNEIRLHLIEKGTISYEKGILVIPSYLSKGIEFDAVILYDSSQYKNESERKLFYTVCTRAMHELHMVATNGISPLMANVSKEYYGIKAVKINS</sequence>
<protein>
    <submittedName>
        <fullName evidence="7">DNA helicase-2/ATP-dependent DNA helicase PcrA</fullName>
        <ecNumber evidence="7">3.6.4.12</ecNumber>
    </submittedName>
</protein>
<dbReference type="InterPro" id="IPR027785">
    <property type="entry name" value="UvrD-like_helicase_C"/>
</dbReference>
<dbReference type="EC" id="3.6.4.12" evidence="7"/>
<dbReference type="InterPro" id="IPR048228">
    <property type="entry name" value="HelD_bacillota"/>
</dbReference>
<evidence type="ECO:0000256" key="5">
    <source>
        <dbReference type="PROSITE-ProRule" id="PRU00560"/>
    </source>
</evidence>
<evidence type="ECO:0000256" key="2">
    <source>
        <dbReference type="ARBA" id="ARBA00022801"/>
    </source>
</evidence>
<dbReference type="PANTHER" id="PTHR11070:SF17">
    <property type="entry name" value="DNA HELICASE IV"/>
    <property type="match status" value="1"/>
</dbReference>
<dbReference type="Pfam" id="PF00580">
    <property type="entry name" value="UvrD-helicase"/>
    <property type="match status" value="1"/>
</dbReference>
<evidence type="ECO:0000256" key="4">
    <source>
        <dbReference type="ARBA" id="ARBA00022840"/>
    </source>
</evidence>
<keyword evidence="8" id="KW-1185">Reference proteome</keyword>
<name>A0ABT9XR47_9BACI</name>
<gene>
    <name evidence="7" type="ORF">J2S10_000926</name>
</gene>
<comment type="caution">
    <text evidence="7">The sequence shown here is derived from an EMBL/GenBank/DDBJ whole genome shotgun (WGS) entry which is preliminary data.</text>
</comment>
<evidence type="ECO:0000313" key="8">
    <source>
        <dbReference type="Proteomes" id="UP001224122"/>
    </source>
</evidence>
<reference evidence="7 8" key="1">
    <citation type="submission" date="2023-07" db="EMBL/GenBank/DDBJ databases">
        <title>Genomic Encyclopedia of Type Strains, Phase IV (KMG-IV): sequencing the most valuable type-strain genomes for metagenomic binning, comparative biology and taxonomic classification.</title>
        <authorList>
            <person name="Goeker M."/>
        </authorList>
    </citation>
    <scope>NUCLEOTIDE SEQUENCE [LARGE SCALE GENOMIC DNA]</scope>
    <source>
        <strain evidence="7 8">DSM 27594</strain>
    </source>
</reference>
<feature type="domain" description="UvrD-like helicase ATP-binding" evidence="6">
    <location>
        <begin position="213"/>
        <end position="614"/>
    </location>
</feature>
<keyword evidence="2 5" id="KW-0378">Hydrolase</keyword>
<dbReference type="PANTHER" id="PTHR11070">
    <property type="entry name" value="UVRD / RECB / PCRA DNA HELICASE FAMILY MEMBER"/>
    <property type="match status" value="1"/>
</dbReference>
<keyword evidence="1 5" id="KW-0547">Nucleotide-binding</keyword>
<dbReference type="NCBIfam" id="NF041464">
    <property type="entry name" value="HelD_BACSU"/>
    <property type="match status" value="1"/>
</dbReference>
<dbReference type="PROSITE" id="PS51198">
    <property type="entry name" value="UVRD_HELICASE_ATP_BIND"/>
    <property type="match status" value="1"/>
</dbReference>
<evidence type="ECO:0000256" key="1">
    <source>
        <dbReference type="ARBA" id="ARBA00022741"/>
    </source>
</evidence>
<dbReference type="Pfam" id="PF13538">
    <property type="entry name" value="UvrD_C_2"/>
    <property type="match status" value="1"/>
</dbReference>
<dbReference type="InterPro" id="IPR027417">
    <property type="entry name" value="P-loop_NTPase"/>
</dbReference>
<dbReference type="Gene3D" id="3.40.50.300">
    <property type="entry name" value="P-loop containing nucleotide triphosphate hydrolases"/>
    <property type="match status" value="3"/>
</dbReference>
<evidence type="ECO:0000259" key="6">
    <source>
        <dbReference type="PROSITE" id="PS51198"/>
    </source>
</evidence>
<dbReference type="RefSeq" id="WP_307404876.1">
    <property type="nucleotide sequence ID" value="NZ_JAUSTW010000001.1"/>
</dbReference>
<evidence type="ECO:0000313" key="7">
    <source>
        <dbReference type="EMBL" id="MDQ0197821.1"/>
    </source>
</evidence>
<dbReference type="EMBL" id="JAUSTW010000001">
    <property type="protein sequence ID" value="MDQ0197821.1"/>
    <property type="molecule type" value="Genomic_DNA"/>
</dbReference>
<accession>A0ABT9XR47</accession>
<dbReference type="InterPro" id="IPR014016">
    <property type="entry name" value="UvrD-like_ATP-bd"/>
</dbReference>
<dbReference type="Proteomes" id="UP001224122">
    <property type="component" value="Unassembled WGS sequence"/>
</dbReference>
<keyword evidence="4 5" id="KW-0067">ATP-binding</keyword>
<dbReference type="GO" id="GO:0003678">
    <property type="term" value="F:DNA helicase activity"/>
    <property type="evidence" value="ECO:0007669"/>
    <property type="project" value="UniProtKB-EC"/>
</dbReference>
<evidence type="ECO:0000256" key="3">
    <source>
        <dbReference type="ARBA" id="ARBA00022806"/>
    </source>
</evidence>
<organism evidence="7 8">
    <name type="scientific">Neobacillus ginsengisoli</name>
    <dbReference type="NCBI Taxonomy" id="904295"/>
    <lineage>
        <taxon>Bacteria</taxon>
        <taxon>Bacillati</taxon>
        <taxon>Bacillota</taxon>
        <taxon>Bacilli</taxon>
        <taxon>Bacillales</taxon>
        <taxon>Bacillaceae</taxon>
        <taxon>Neobacillus</taxon>
    </lineage>
</organism>
<dbReference type="InterPro" id="IPR000212">
    <property type="entry name" value="DNA_helicase_UvrD/REP"/>
</dbReference>
<dbReference type="GO" id="GO:0016787">
    <property type="term" value="F:hydrolase activity"/>
    <property type="evidence" value="ECO:0007669"/>
    <property type="project" value="UniProtKB-KW"/>
</dbReference>
<proteinExistence type="predicted"/>
<keyword evidence="3 5" id="KW-0347">Helicase</keyword>
<dbReference type="SUPFAM" id="SSF52540">
    <property type="entry name" value="P-loop containing nucleoside triphosphate hydrolases"/>
    <property type="match status" value="1"/>
</dbReference>
<feature type="binding site" evidence="5">
    <location>
        <begin position="234"/>
        <end position="241"/>
    </location>
    <ligand>
        <name>ATP</name>
        <dbReference type="ChEBI" id="CHEBI:30616"/>
    </ligand>
</feature>